<name>M2PNP8_CERS8</name>
<dbReference type="Proteomes" id="UP000016930">
    <property type="component" value="Unassembled WGS sequence"/>
</dbReference>
<reference evidence="1 2" key="1">
    <citation type="journal article" date="2012" name="Proc. Natl. Acad. Sci. U.S.A.">
        <title>Comparative genomics of Ceriporiopsis subvermispora and Phanerochaete chrysosporium provide insight into selective ligninolysis.</title>
        <authorList>
            <person name="Fernandez-Fueyo E."/>
            <person name="Ruiz-Duenas F.J."/>
            <person name="Ferreira P."/>
            <person name="Floudas D."/>
            <person name="Hibbett D.S."/>
            <person name="Canessa P."/>
            <person name="Larrondo L.F."/>
            <person name="James T.Y."/>
            <person name="Seelenfreund D."/>
            <person name="Lobos S."/>
            <person name="Polanco R."/>
            <person name="Tello M."/>
            <person name="Honda Y."/>
            <person name="Watanabe T."/>
            <person name="Watanabe T."/>
            <person name="Ryu J.S."/>
            <person name="Kubicek C.P."/>
            <person name="Schmoll M."/>
            <person name="Gaskell J."/>
            <person name="Hammel K.E."/>
            <person name="St John F.J."/>
            <person name="Vanden Wymelenberg A."/>
            <person name="Sabat G."/>
            <person name="Splinter BonDurant S."/>
            <person name="Syed K."/>
            <person name="Yadav J.S."/>
            <person name="Doddapaneni H."/>
            <person name="Subramanian V."/>
            <person name="Lavin J.L."/>
            <person name="Oguiza J.A."/>
            <person name="Perez G."/>
            <person name="Pisabarro A.G."/>
            <person name="Ramirez L."/>
            <person name="Santoyo F."/>
            <person name="Master E."/>
            <person name="Coutinho P.M."/>
            <person name="Henrissat B."/>
            <person name="Lombard V."/>
            <person name="Magnuson J.K."/>
            <person name="Kuees U."/>
            <person name="Hori C."/>
            <person name="Igarashi K."/>
            <person name="Samejima M."/>
            <person name="Held B.W."/>
            <person name="Barry K.W."/>
            <person name="LaButti K.M."/>
            <person name="Lapidus A."/>
            <person name="Lindquist E.A."/>
            <person name="Lucas S.M."/>
            <person name="Riley R."/>
            <person name="Salamov A.A."/>
            <person name="Hoffmeister D."/>
            <person name="Schwenk D."/>
            <person name="Hadar Y."/>
            <person name="Yarden O."/>
            <person name="de Vries R.P."/>
            <person name="Wiebenga A."/>
            <person name="Stenlid J."/>
            <person name="Eastwood D."/>
            <person name="Grigoriev I.V."/>
            <person name="Berka R.M."/>
            <person name="Blanchette R.A."/>
            <person name="Kersten P."/>
            <person name="Martinez A.T."/>
            <person name="Vicuna R."/>
            <person name="Cullen D."/>
        </authorList>
    </citation>
    <scope>NUCLEOTIDE SEQUENCE [LARGE SCALE GENOMIC DNA]</scope>
    <source>
        <strain evidence="1 2">B</strain>
    </source>
</reference>
<protein>
    <submittedName>
        <fullName evidence="1">Uncharacterized protein</fullName>
    </submittedName>
</protein>
<proteinExistence type="predicted"/>
<dbReference type="HOGENOM" id="CLU_1786612_0_0_1"/>
<evidence type="ECO:0000313" key="2">
    <source>
        <dbReference type="Proteomes" id="UP000016930"/>
    </source>
</evidence>
<sequence length="145" mass="15736">MRVSGGTYVRSIVHNLCHVHDLGSAVHAATLQRLRQRNSALVPTGGSDWACVPSLPWQVFEKARKDLGEPMSMNGSSRSNRWLIRTRSLRGSTYGRIAIAGAPLSSEYKCIDKCIVSLTSGSSLSIFAHADGFFTAATRTRTRAG</sequence>
<gene>
    <name evidence="1" type="ORF">CERSUDRAFT_113200</name>
</gene>
<dbReference type="EMBL" id="KB445795">
    <property type="protein sequence ID" value="EMD38054.1"/>
    <property type="molecule type" value="Genomic_DNA"/>
</dbReference>
<keyword evidence="2" id="KW-1185">Reference proteome</keyword>
<dbReference type="STRING" id="914234.M2PNP8"/>
<dbReference type="AlphaFoldDB" id="M2PNP8"/>
<accession>M2PNP8</accession>
<dbReference type="OrthoDB" id="9995526at2759"/>
<organism evidence="1 2">
    <name type="scientific">Ceriporiopsis subvermispora (strain B)</name>
    <name type="common">White-rot fungus</name>
    <name type="synonym">Gelatoporia subvermispora</name>
    <dbReference type="NCBI Taxonomy" id="914234"/>
    <lineage>
        <taxon>Eukaryota</taxon>
        <taxon>Fungi</taxon>
        <taxon>Dikarya</taxon>
        <taxon>Basidiomycota</taxon>
        <taxon>Agaricomycotina</taxon>
        <taxon>Agaricomycetes</taxon>
        <taxon>Polyporales</taxon>
        <taxon>Gelatoporiaceae</taxon>
        <taxon>Gelatoporia</taxon>
    </lineage>
</organism>
<evidence type="ECO:0000313" key="1">
    <source>
        <dbReference type="EMBL" id="EMD38054.1"/>
    </source>
</evidence>